<dbReference type="EMBL" id="CP023564">
    <property type="protein sequence ID" value="ATG55907.1"/>
    <property type="molecule type" value="Genomic_DNA"/>
</dbReference>
<dbReference type="AlphaFoldDB" id="A0A291H0C0"/>
<name>A0A291H0C0_9MICO</name>
<reference evidence="3 4" key="1">
    <citation type="journal article" date="2014" name="Int. J. Syst. Evol. Microbiol.">
        <title>Brachybacterium ginsengisoli sp. nov., isolated from soil of a ginseng field.</title>
        <authorList>
            <person name="Hoang V.A."/>
            <person name="Kim Y.J."/>
            <person name="Nguyen N.L."/>
            <person name="Yang D.C."/>
        </authorList>
    </citation>
    <scope>NUCLEOTIDE SEQUENCE [LARGE SCALE GENOMIC DNA]</scope>
    <source>
        <strain evidence="3 4">DCY80</strain>
    </source>
</reference>
<proteinExistence type="predicted"/>
<dbReference type="Proteomes" id="UP000217889">
    <property type="component" value="Chromosome"/>
</dbReference>
<feature type="compositionally biased region" description="Low complexity" evidence="1">
    <location>
        <begin position="12"/>
        <end position="24"/>
    </location>
</feature>
<keyword evidence="2" id="KW-0472">Membrane</keyword>
<evidence type="ECO:0000313" key="3">
    <source>
        <dbReference type="EMBL" id="ATG55907.1"/>
    </source>
</evidence>
<dbReference type="RefSeq" id="WP_096800367.1">
    <property type="nucleotide sequence ID" value="NZ_CP023564.1"/>
</dbReference>
<feature type="transmembrane region" description="Helical" evidence="2">
    <location>
        <begin position="68"/>
        <end position="89"/>
    </location>
</feature>
<keyword evidence="2" id="KW-0812">Transmembrane</keyword>
<organism evidence="3 4">
    <name type="scientific">Brachybacterium ginsengisoli</name>
    <dbReference type="NCBI Taxonomy" id="1331682"/>
    <lineage>
        <taxon>Bacteria</taxon>
        <taxon>Bacillati</taxon>
        <taxon>Actinomycetota</taxon>
        <taxon>Actinomycetes</taxon>
        <taxon>Micrococcales</taxon>
        <taxon>Dermabacteraceae</taxon>
        <taxon>Brachybacterium</taxon>
    </lineage>
</organism>
<protein>
    <submittedName>
        <fullName evidence="3">Uncharacterized protein</fullName>
    </submittedName>
</protein>
<dbReference type="KEGG" id="bgg:CFK41_14800"/>
<gene>
    <name evidence="3" type="ORF">CFK41_14800</name>
</gene>
<feature type="transmembrane region" description="Helical" evidence="2">
    <location>
        <begin position="190"/>
        <end position="211"/>
    </location>
</feature>
<evidence type="ECO:0000313" key="4">
    <source>
        <dbReference type="Proteomes" id="UP000217889"/>
    </source>
</evidence>
<accession>A0A291H0C0</accession>
<evidence type="ECO:0000256" key="2">
    <source>
        <dbReference type="SAM" id="Phobius"/>
    </source>
</evidence>
<sequence>MSDPVQPPVFSGDAPGEPRAPGARADSRERRRGARYGASLVAVVLGVYLVLQWRPGPLLSVGAIDPLLAAQVVIQLALGALLLAGGLAIAPASPIRTAPTALLAVVVIPLAALIVHLRVTGALPGRPIWLWTLLTPGTLALGVAILGWLVVRGRSPFLYVLALGAAIPALVRFGLLLAGVATPVIWYSDLLLSLVVGVGAAWIAAGAARLMRGSSM</sequence>
<keyword evidence="2" id="KW-1133">Transmembrane helix</keyword>
<feature type="transmembrane region" description="Helical" evidence="2">
    <location>
        <begin position="128"/>
        <end position="150"/>
    </location>
</feature>
<feature type="region of interest" description="Disordered" evidence="1">
    <location>
        <begin position="1"/>
        <end position="30"/>
    </location>
</feature>
<feature type="transmembrane region" description="Helical" evidence="2">
    <location>
        <begin position="101"/>
        <end position="122"/>
    </location>
</feature>
<feature type="transmembrane region" description="Helical" evidence="2">
    <location>
        <begin position="34"/>
        <end position="53"/>
    </location>
</feature>
<evidence type="ECO:0000256" key="1">
    <source>
        <dbReference type="SAM" id="MobiDB-lite"/>
    </source>
</evidence>
<feature type="transmembrane region" description="Helical" evidence="2">
    <location>
        <begin position="157"/>
        <end position="178"/>
    </location>
</feature>
<keyword evidence="4" id="KW-1185">Reference proteome</keyword>